<evidence type="ECO:0000256" key="13">
    <source>
        <dbReference type="RuleBase" id="RU003357"/>
    </source>
</evidence>
<dbReference type="InterPro" id="IPR036942">
    <property type="entry name" value="Beta-barrel_TonB_sf"/>
</dbReference>
<dbReference type="Gene3D" id="2.170.130.10">
    <property type="entry name" value="TonB-dependent receptor, plug domain"/>
    <property type="match status" value="1"/>
</dbReference>
<keyword evidence="8 13" id="KW-0798">TonB box</keyword>
<evidence type="ECO:0000256" key="12">
    <source>
        <dbReference type="PROSITE-ProRule" id="PRU01360"/>
    </source>
</evidence>
<evidence type="ECO:0000256" key="5">
    <source>
        <dbReference type="ARBA" id="ARBA00022496"/>
    </source>
</evidence>
<evidence type="ECO:0000313" key="16">
    <source>
        <dbReference type="EMBL" id="USJ28223.1"/>
    </source>
</evidence>
<dbReference type="Pfam" id="PF07715">
    <property type="entry name" value="Plug"/>
    <property type="match status" value="1"/>
</dbReference>
<dbReference type="RefSeq" id="WP_252161404.1">
    <property type="nucleotide sequence ID" value="NZ_CP098809.1"/>
</dbReference>
<dbReference type="GO" id="GO:0009279">
    <property type="term" value="C:cell outer membrane"/>
    <property type="evidence" value="ECO:0007669"/>
    <property type="project" value="UniProtKB-SubCell"/>
</dbReference>
<feature type="signal peptide" evidence="14">
    <location>
        <begin position="1"/>
        <end position="32"/>
    </location>
</feature>
<comment type="similarity">
    <text evidence="2 12 13">Belongs to the TonB-dependent receptor family.</text>
</comment>
<dbReference type="PANTHER" id="PTHR30069:SF41">
    <property type="entry name" value="HEME_HEMOPEXIN UTILIZATION PROTEIN C"/>
    <property type="match status" value="1"/>
</dbReference>
<keyword evidence="16" id="KW-0614">Plasmid</keyword>
<evidence type="ECO:0000256" key="4">
    <source>
        <dbReference type="ARBA" id="ARBA00022452"/>
    </source>
</evidence>
<dbReference type="InterPro" id="IPR039426">
    <property type="entry name" value="TonB-dep_rcpt-like"/>
</dbReference>
<dbReference type="InterPro" id="IPR012910">
    <property type="entry name" value="Plug_dom"/>
</dbReference>
<evidence type="ECO:0000256" key="9">
    <source>
        <dbReference type="ARBA" id="ARBA00023136"/>
    </source>
</evidence>
<dbReference type="Pfam" id="PF00593">
    <property type="entry name" value="TonB_dep_Rec_b-barrel"/>
    <property type="match status" value="1"/>
</dbReference>
<dbReference type="GO" id="GO:0015344">
    <property type="term" value="F:siderophore uptake transmembrane transporter activity"/>
    <property type="evidence" value="ECO:0007669"/>
    <property type="project" value="TreeGrafter"/>
</dbReference>
<dbReference type="PROSITE" id="PS52016">
    <property type="entry name" value="TONB_DEPENDENT_REC_3"/>
    <property type="match status" value="1"/>
</dbReference>
<accession>A0A9Q9DDZ6</accession>
<organism evidence="16 17">
    <name type="scientific">Ensifer adhaerens</name>
    <name type="common">Sinorhizobium morelense</name>
    <dbReference type="NCBI Taxonomy" id="106592"/>
    <lineage>
        <taxon>Bacteria</taxon>
        <taxon>Pseudomonadati</taxon>
        <taxon>Pseudomonadota</taxon>
        <taxon>Alphaproteobacteria</taxon>
        <taxon>Hyphomicrobiales</taxon>
        <taxon>Rhizobiaceae</taxon>
        <taxon>Sinorhizobium/Ensifer group</taxon>
        <taxon>Ensifer</taxon>
    </lineage>
</organism>
<evidence type="ECO:0000256" key="1">
    <source>
        <dbReference type="ARBA" id="ARBA00004571"/>
    </source>
</evidence>
<comment type="subcellular location">
    <subcellularLocation>
        <location evidence="1 12">Cell outer membrane</location>
        <topology evidence="1 12">Multi-pass membrane protein</topology>
    </subcellularLocation>
</comment>
<gene>
    <name evidence="16" type="ORF">NE863_30715</name>
</gene>
<keyword evidence="7" id="KW-0408">Iron</keyword>
<dbReference type="InterPro" id="IPR037066">
    <property type="entry name" value="Plug_dom_sf"/>
</dbReference>
<proteinExistence type="inferred from homology"/>
<dbReference type="Pfam" id="PF07660">
    <property type="entry name" value="STN"/>
    <property type="match status" value="1"/>
</dbReference>
<keyword evidence="10 16" id="KW-0675">Receptor</keyword>
<dbReference type="InterPro" id="IPR000531">
    <property type="entry name" value="Beta-barrel_TonB"/>
</dbReference>
<dbReference type="Gene3D" id="2.40.170.20">
    <property type="entry name" value="TonB-dependent receptor, beta-barrel domain"/>
    <property type="match status" value="1"/>
</dbReference>
<keyword evidence="3 12" id="KW-0813">Transport</keyword>
<sequence length="897" mass="95780">MSRQTGRNKLLGAVVVATTAVGSLQTAMPALAQQERSARSGATTFDIPAQSLTAALTAFARQSGLRLAYSASLTQGKSAPAVSGPIPPAEALSQLLSGSGLSYSLNGGTVTITERVSGAHAVGAANGETMLAPIVAGGGIINPVDAPYETAAPTAYISQENIDRFRGSSPADIFRGTPGVLSGEARNGAGAVDVNIRGMQGMGRVAVTVDGASNSATVYQGYQGISNRTFVDPDFLGGVDITKGSDVASSGIAGTVAMRTLDAGDIVKEGHTFGLRVKGGFGTNTSTPPPAGTTAGYAWPGGTWAPPVATAKSDGMDRPSFFDPTSGSGSIVGAMQEENVDLLAGYAYRRQGNYHAGTNGPSAVPVSMGPRPFCYESGVCLPPARGWKDYIDNIGIANYRAGEEVLNTQLQTKSYLAKGTVRFENGHSLQFGYNGFRSEAGDLLASRLTSDRGQAMQQGQTAGTKVDAGTLRYGWKPDDNDLIDLKANLWATRLELRNPRRSGVLYPQPGDFGLPADFRTGSDTFMWGADVANTSALTTDYGALDLTYGLSFLSEDTRPSKFTPELETWLDLRDGTRQEAAAFTKAAWKATDWLTINGGLRYQHYWTEDRNAPEQARPGYTYDTALSDGGFSPSVGVTLAPFDGTQFYVNYSSALRSPSIFEGVSAFTMNVNSNLRPERSSNWEVGTNLRREGVFSADDQAMVKLGFFDWNVDNYISREWYTDPRGVSGMRIHNIAGAHFQGIELSARYERGGFTAELAANYYTDVAFCRTATTCGHKSLYADYATNQVPPEYTVALTLSQTFLDDALTVGGRISRTGSRAIGHGDVTAQGASQFISLIDWKPYTLVDAFAEYRINETLTASFRIENLTDAYYVDPLSLVQQPGPGRTFYASLKAEF</sequence>
<keyword evidence="14" id="KW-0732">Signal</keyword>
<keyword evidence="4 12" id="KW-1134">Transmembrane beta strand</keyword>
<dbReference type="EMBL" id="CP098809">
    <property type="protein sequence ID" value="USJ28223.1"/>
    <property type="molecule type" value="Genomic_DNA"/>
</dbReference>
<evidence type="ECO:0000256" key="8">
    <source>
        <dbReference type="ARBA" id="ARBA00023077"/>
    </source>
</evidence>
<dbReference type="Gene3D" id="3.55.50.30">
    <property type="match status" value="1"/>
</dbReference>
<evidence type="ECO:0000256" key="10">
    <source>
        <dbReference type="ARBA" id="ARBA00023170"/>
    </source>
</evidence>
<evidence type="ECO:0000259" key="15">
    <source>
        <dbReference type="SMART" id="SM00965"/>
    </source>
</evidence>
<evidence type="ECO:0000256" key="2">
    <source>
        <dbReference type="ARBA" id="ARBA00009810"/>
    </source>
</evidence>
<keyword evidence="11 12" id="KW-0998">Cell outer membrane</keyword>
<dbReference type="Proteomes" id="UP001055460">
    <property type="component" value="Plasmid pB"/>
</dbReference>
<evidence type="ECO:0000256" key="6">
    <source>
        <dbReference type="ARBA" id="ARBA00022692"/>
    </source>
</evidence>
<evidence type="ECO:0000256" key="3">
    <source>
        <dbReference type="ARBA" id="ARBA00022448"/>
    </source>
</evidence>
<evidence type="ECO:0000256" key="7">
    <source>
        <dbReference type="ARBA" id="ARBA00023004"/>
    </source>
</evidence>
<dbReference type="SMART" id="SM00965">
    <property type="entry name" value="STN"/>
    <property type="match status" value="1"/>
</dbReference>
<keyword evidence="5" id="KW-0406">Ion transport</keyword>
<dbReference type="PANTHER" id="PTHR30069">
    <property type="entry name" value="TONB-DEPENDENT OUTER MEMBRANE RECEPTOR"/>
    <property type="match status" value="1"/>
</dbReference>
<keyword evidence="9 12" id="KW-0472">Membrane</keyword>
<protein>
    <submittedName>
        <fullName evidence="16">TonB-dependent receptor</fullName>
    </submittedName>
</protein>
<evidence type="ECO:0000313" key="17">
    <source>
        <dbReference type="Proteomes" id="UP001055460"/>
    </source>
</evidence>
<dbReference type="AlphaFoldDB" id="A0A9Q9DDZ6"/>
<dbReference type="SUPFAM" id="SSF56935">
    <property type="entry name" value="Porins"/>
    <property type="match status" value="1"/>
</dbReference>
<keyword evidence="5" id="KW-0410">Iron transport</keyword>
<geneLocation type="plasmid" evidence="16 17">
    <name>pB</name>
</geneLocation>
<reference evidence="16" key="1">
    <citation type="submission" date="2022-06" db="EMBL/GenBank/DDBJ databases">
        <title>Physiological and biochemical characterization and genomic elucidation of a strain of the genus Ensifer adhaerens M8 that combines arsenic oxidation and chromium reduction.</title>
        <authorList>
            <person name="Li X."/>
            <person name="Yu c."/>
        </authorList>
    </citation>
    <scope>NUCLEOTIDE SEQUENCE</scope>
    <source>
        <strain evidence="16">M8</strain>
        <plasmid evidence="16">pB</plasmid>
    </source>
</reference>
<keyword evidence="6 12" id="KW-0812">Transmembrane</keyword>
<dbReference type="InterPro" id="IPR011662">
    <property type="entry name" value="Secretin/TonB_short_N"/>
</dbReference>
<feature type="chain" id="PRO_5040328855" evidence="14">
    <location>
        <begin position="33"/>
        <end position="897"/>
    </location>
</feature>
<name>A0A9Q9DDZ6_ENSAD</name>
<feature type="domain" description="Secretin/TonB short N-terminal" evidence="15">
    <location>
        <begin position="65"/>
        <end position="115"/>
    </location>
</feature>
<evidence type="ECO:0000256" key="14">
    <source>
        <dbReference type="SAM" id="SignalP"/>
    </source>
</evidence>
<evidence type="ECO:0000256" key="11">
    <source>
        <dbReference type="ARBA" id="ARBA00023237"/>
    </source>
</evidence>
<dbReference type="GO" id="GO:0044718">
    <property type="term" value="P:siderophore transmembrane transport"/>
    <property type="evidence" value="ECO:0007669"/>
    <property type="project" value="TreeGrafter"/>
</dbReference>